<organism evidence="2 3">
    <name type="scientific">Citreimonas salinaria</name>
    <dbReference type="NCBI Taxonomy" id="321339"/>
    <lineage>
        <taxon>Bacteria</taxon>
        <taxon>Pseudomonadati</taxon>
        <taxon>Pseudomonadota</taxon>
        <taxon>Alphaproteobacteria</taxon>
        <taxon>Rhodobacterales</taxon>
        <taxon>Roseobacteraceae</taxon>
        <taxon>Citreimonas</taxon>
    </lineage>
</organism>
<dbReference type="InterPro" id="IPR018774">
    <property type="entry name" value="Phage_Mu_GpT"/>
</dbReference>
<name>A0A1H3KT17_9RHOB</name>
<proteinExistence type="predicted"/>
<dbReference type="AlphaFoldDB" id="A0A1H3KT17"/>
<dbReference type="Proteomes" id="UP000199286">
    <property type="component" value="Unassembled WGS sequence"/>
</dbReference>
<dbReference type="RefSeq" id="WP_089883854.1">
    <property type="nucleotide sequence ID" value="NZ_FNPF01000010.1"/>
</dbReference>
<accession>A0A1H3KT17</accession>
<dbReference type="Pfam" id="PF10124">
    <property type="entry name" value="Mu-like_gpT"/>
    <property type="match status" value="1"/>
</dbReference>
<feature type="domain" description="Bacteriophage Mu GpT" evidence="1">
    <location>
        <begin position="8"/>
        <end position="296"/>
    </location>
</feature>
<dbReference type="OrthoDB" id="9804833at2"/>
<dbReference type="EMBL" id="FNPF01000010">
    <property type="protein sequence ID" value="SDY55337.1"/>
    <property type="molecule type" value="Genomic_DNA"/>
</dbReference>
<reference evidence="3" key="1">
    <citation type="submission" date="2016-10" db="EMBL/GenBank/DDBJ databases">
        <authorList>
            <person name="Varghese N."/>
            <person name="Submissions S."/>
        </authorList>
    </citation>
    <scope>NUCLEOTIDE SEQUENCE [LARGE SCALE GENOMIC DNA]</scope>
    <source>
        <strain evidence="3">DSM 26880</strain>
    </source>
</reference>
<protein>
    <submittedName>
        <fullName evidence="2">Mu-like prophage major head subunit gpT</fullName>
    </submittedName>
</protein>
<gene>
    <name evidence="2" type="ORF">SAMN05444340_11095</name>
</gene>
<evidence type="ECO:0000313" key="3">
    <source>
        <dbReference type="Proteomes" id="UP000199286"/>
    </source>
</evidence>
<keyword evidence="3" id="KW-1185">Reference proteome</keyword>
<sequence length="297" mass="32661">MIVNNANLQSLRVGFDTTFRNAVSQAPTLRDRVATVVRSSTSETTYGWLRQMSGMREWIGQRQLDGIAEAGYTIRNKHFEKTVEVSRDDIEDDNLGQYAMMFSHLGDAAAAHPEMLVWNLLAAGFDTECWDGQNFFDTDHPITDENGVTTTFSNTGGGTGTPWFLLCTNRTPKPIILQERKPITFDYKDRPTDDNVFFTNTFVYGADWRGNVGFGIPQMAYGSKQALSATSYASARAALQGMTGDGGRPLGLIPNLLVVPPSLESAGRKILNSELGSGGETNEWKGTAELLTVPWLT</sequence>
<evidence type="ECO:0000259" key="1">
    <source>
        <dbReference type="Pfam" id="PF10124"/>
    </source>
</evidence>
<evidence type="ECO:0000313" key="2">
    <source>
        <dbReference type="EMBL" id="SDY55337.1"/>
    </source>
</evidence>
<dbReference type="STRING" id="321339.SAMN05444340_11095"/>